<organism evidence="2 3">
    <name type="scientific">Methylobacterium cerastii</name>
    <dbReference type="NCBI Taxonomy" id="932741"/>
    <lineage>
        <taxon>Bacteria</taxon>
        <taxon>Pseudomonadati</taxon>
        <taxon>Pseudomonadota</taxon>
        <taxon>Alphaproteobacteria</taxon>
        <taxon>Hyphomicrobiales</taxon>
        <taxon>Methylobacteriaceae</taxon>
        <taxon>Methylobacterium</taxon>
    </lineage>
</organism>
<accession>A0ABQ4QGS1</accession>
<dbReference type="CDD" id="cd04186">
    <property type="entry name" value="GT_2_like_c"/>
    <property type="match status" value="1"/>
</dbReference>
<feature type="domain" description="Glycosyltransferase 2-like" evidence="1">
    <location>
        <begin position="14"/>
        <end position="194"/>
    </location>
</feature>
<dbReference type="PANTHER" id="PTHR43179:SF7">
    <property type="entry name" value="RHAMNOSYLTRANSFERASE WBBL"/>
    <property type="match status" value="1"/>
</dbReference>
<dbReference type="InterPro" id="IPR001173">
    <property type="entry name" value="Glyco_trans_2-like"/>
</dbReference>
<gene>
    <name evidence="2" type="ORF">AFCDBAGC_1818</name>
</gene>
<dbReference type="Proteomes" id="UP001055117">
    <property type="component" value="Unassembled WGS sequence"/>
</dbReference>
<dbReference type="InterPro" id="IPR029044">
    <property type="entry name" value="Nucleotide-diphossugar_trans"/>
</dbReference>
<dbReference type="Gene3D" id="3.90.550.10">
    <property type="entry name" value="Spore Coat Polysaccharide Biosynthesis Protein SpsA, Chain A"/>
    <property type="match status" value="1"/>
</dbReference>
<dbReference type="Pfam" id="PF00535">
    <property type="entry name" value="Glycos_transf_2"/>
    <property type="match status" value="1"/>
</dbReference>
<name>A0ABQ4QGS1_9HYPH</name>
<reference evidence="2 3" key="1">
    <citation type="journal article" date="2021" name="Front. Microbiol.">
        <title>Comprehensive Comparative Genomics and Phenotyping of Methylobacterium Species.</title>
        <authorList>
            <person name="Alessa O."/>
            <person name="Ogura Y."/>
            <person name="Fujitani Y."/>
            <person name="Takami H."/>
            <person name="Hayashi T."/>
            <person name="Sahin N."/>
            <person name="Tani A."/>
        </authorList>
    </citation>
    <scope>NUCLEOTIDE SEQUENCE [LARGE SCALE GENOMIC DNA]</scope>
    <source>
        <strain evidence="2 3">DSM 23679</strain>
    </source>
</reference>
<dbReference type="SUPFAM" id="SSF53448">
    <property type="entry name" value="Nucleotide-diphospho-sugar transferases"/>
    <property type="match status" value="1"/>
</dbReference>
<evidence type="ECO:0000313" key="2">
    <source>
        <dbReference type="EMBL" id="GJD43956.1"/>
    </source>
</evidence>
<comment type="caution">
    <text evidence="2">The sequence shown here is derived from an EMBL/GenBank/DDBJ whole genome shotgun (WGS) entry which is preliminary data.</text>
</comment>
<dbReference type="PANTHER" id="PTHR43179">
    <property type="entry name" value="RHAMNOSYLTRANSFERASE WBBL"/>
    <property type="match status" value="1"/>
</dbReference>
<evidence type="ECO:0000259" key="1">
    <source>
        <dbReference type="Pfam" id="PF00535"/>
    </source>
</evidence>
<evidence type="ECO:0000313" key="3">
    <source>
        <dbReference type="Proteomes" id="UP001055117"/>
    </source>
</evidence>
<dbReference type="RefSeq" id="WP_238271968.1">
    <property type="nucleotide sequence ID" value="NZ_BPQG01000025.1"/>
</dbReference>
<keyword evidence="3" id="KW-1185">Reference proteome</keyword>
<dbReference type="EMBL" id="BPQG01000025">
    <property type="protein sequence ID" value="GJD43956.1"/>
    <property type="molecule type" value="Genomic_DNA"/>
</dbReference>
<protein>
    <recommendedName>
        <fullName evidence="1">Glycosyltransferase 2-like domain-containing protein</fullName>
    </recommendedName>
</protein>
<sequence>MTAPLAQGPAEIDVVIVNWNGGALVRACLASLAAAGEDPAKAVVVVDNASVDGSADGLERPDLRLTVLRNPDNAGFGRACNQGAALGRAPAILFLNPDTEAGPDALRLALAALAQDPTVGVVGAQLVDGVGQVQRMCARRPSAKSLIGQELHLDRLLPGRVPTHFMTEWDHAASGPVDQVMGAFLMIRRSLFERLGGFDERFHVYYEDVDLCARVWDAGFTVRHLAEVTVRHDGQGTTRQVKARRLFYIQRSRILYAAKHHGFATALKLAGATFAFQLPLRLGLALLRRSPREAGQVVHAALLLAGAMPGLLVRLRRAP</sequence>
<proteinExistence type="predicted"/>